<evidence type="ECO:0000313" key="10">
    <source>
        <dbReference type="EMBL" id="MDN4495616.1"/>
    </source>
</evidence>
<dbReference type="Pfam" id="PF05504">
    <property type="entry name" value="Spore_GerAC"/>
    <property type="match status" value="1"/>
</dbReference>
<dbReference type="InterPro" id="IPR038501">
    <property type="entry name" value="Spore_GerAC_C_sf"/>
</dbReference>
<organism evidence="10 11">
    <name type="scientific">Ureibacillus aquaedulcis</name>
    <dbReference type="NCBI Taxonomy" id="3058421"/>
    <lineage>
        <taxon>Bacteria</taxon>
        <taxon>Bacillati</taxon>
        <taxon>Bacillota</taxon>
        <taxon>Bacilli</taxon>
        <taxon>Bacillales</taxon>
        <taxon>Caryophanaceae</taxon>
        <taxon>Ureibacillus</taxon>
    </lineage>
</organism>
<evidence type="ECO:0000259" key="9">
    <source>
        <dbReference type="Pfam" id="PF25198"/>
    </source>
</evidence>
<proteinExistence type="inferred from homology"/>
<dbReference type="InterPro" id="IPR008844">
    <property type="entry name" value="Spore_GerAC-like"/>
</dbReference>
<dbReference type="PANTHER" id="PTHR35789:SF1">
    <property type="entry name" value="SPORE GERMINATION PROTEIN B3"/>
    <property type="match status" value="1"/>
</dbReference>
<dbReference type="RefSeq" id="WP_301139926.1">
    <property type="nucleotide sequence ID" value="NZ_JAUHTQ010000028.1"/>
</dbReference>
<dbReference type="InterPro" id="IPR046953">
    <property type="entry name" value="Spore_GerAC-like_C"/>
</dbReference>
<evidence type="ECO:0000256" key="5">
    <source>
        <dbReference type="ARBA" id="ARBA00023136"/>
    </source>
</evidence>
<dbReference type="NCBIfam" id="TIGR02887">
    <property type="entry name" value="spore_ger_x_C"/>
    <property type="match status" value="1"/>
</dbReference>
<comment type="similarity">
    <text evidence="2">Belongs to the GerABKC lipoprotein family.</text>
</comment>
<dbReference type="PANTHER" id="PTHR35789">
    <property type="entry name" value="SPORE GERMINATION PROTEIN B3"/>
    <property type="match status" value="1"/>
</dbReference>
<dbReference type="Proteomes" id="UP001172743">
    <property type="component" value="Unassembled WGS sequence"/>
</dbReference>
<dbReference type="Gene3D" id="3.30.300.210">
    <property type="entry name" value="Nutrient germinant receptor protein C, domain 3"/>
    <property type="match status" value="1"/>
</dbReference>
<keyword evidence="3" id="KW-0309">Germination</keyword>
<sequence length="373" mass="41844">MNSLKVSALFLVAVMILAGCTNQKILERTSLTTLLSYDKAEDDKITTTAVIRQINPDLESKVEIQSATEATNRGGLVNIELKTSKKIGAGQLRVALFGEELAKSGLNDFIHTLKMNPEISNGIYLGVVEGDAKSLIDSSYKNITDIGQHIFQLIDHNIEQNHALSPTLHEVNRDNTSQLANFSLPILKKEGEYIEISGIAFFLEAKMVGRLPSQDLLYAKMIRNDFSDGALELAIPSSTIESFSEGSDKEVKIAIDSINSSRKIKLVDKTVPEFDFTLNLEARLLEIHSGLRITTIEEEKKLEKAINKKIESELNRVIQYSQEVNSDIFRFGEHYKAQVRKANITEEKWHEMYPEMKVNVTVKTLIVRDGVFQ</sequence>
<evidence type="ECO:0000259" key="8">
    <source>
        <dbReference type="Pfam" id="PF05504"/>
    </source>
</evidence>
<evidence type="ECO:0000256" key="4">
    <source>
        <dbReference type="ARBA" id="ARBA00022729"/>
    </source>
</evidence>
<evidence type="ECO:0000256" key="3">
    <source>
        <dbReference type="ARBA" id="ARBA00022544"/>
    </source>
</evidence>
<name>A0ABT8GW67_9BACL</name>
<feature type="domain" description="Spore germination GerAC-like C-terminal" evidence="8">
    <location>
        <begin position="197"/>
        <end position="370"/>
    </location>
</feature>
<dbReference type="EMBL" id="JAUHTQ010000028">
    <property type="protein sequence ID" value="MDN4495616.1"/>
    <property type="molecule type" value="Genomic_DNA"/>
</dbReference>
<protein>
    <submittedName>
        <fullName evidence="10">Ger(X)C family spore germination protein</fullName>
    </submittedName>
</protein>
<keyword evidence="6" id="KW-0564">Palmitate</keyword>
<dbReference type="Pfam" id="PF25198">
    <property type="entry name" value="Spore_GerAC_N"/>
    <property type="match status" value="1"/>
</dbReference>
<comment type="subcellular location">
    <subcellularLocation>
        <location evidence="1">Membrane</location>
        <topology evidence="1">Lipid-anchor</topology>
    </subcellularLocation>
</comment>
<keyword evidence="11" id="KW-1185">Reference proteome</keyword>
<evidence type="ECO:0000256" key="7">
    <source>
        <dbReference type="ARBA" id="ARBA00023288"/>
    </source>
</evidence>
<evidence type="ECO:0000256" key="6">
    <source>
        <dbReference type="ARBA" id="ARBA00023139"/>
    </source>
</evidence>
<keyword evidence="4" id="KW-0732">Signal</keyword>
<evidence type="ECO:0000256" key="2">
    <source>
        <dbReference type="ARBA" id="ARBA00007886"/>
    </source>
</evidence>
<dbReference type="InterPro" id="IPR057336">
    <property type="entry name" value="GerAC_N"/>
</dbReference>
<keyword evidence="5" id="KW-0472">Membrane</keyword>
<reference evidence="10" key="1">
    <citation type="submission" date="2023-07" db="EMBL/GenBank/DDBJ databases">
        <title>Ureibacillus sp. isolated from freshwater well.</title>
        <authorList>
            <person name="Kirdat K."/>
            <person name="Bhatt A."/>
            <person name="Teware R."/>
            <person name="Bhavsar Y."/>
            <person name="Yadav A."/>
        </authorList>
    </citation>
    <scope>NUCLEOTIDE SEQUENCE</scope>
    <source>
        <strain evidence="10">BA0131</strain>
    </source>
</reference>
<dbReference type="PROSITE" id="PS51257">
    <property type="entry name" value="PROKAR_LIPOPROTEIN"/>
    <property type="match status" value="1"/>
</dbReference>
<keyword evidence="7" id="KW-0449">Lipoprotein</keyword>
<accession>A0ABT8GW67</accession>
<evidence type="ECO:0000256" key="1">
    <source>
        <dbReference type="ARBA" id="ARBA00004635"/>
    </source>
</evidence>
<evidence type="ECO:0000313" key="11">
    <source>
        <dbReference type="Proteomes" id="UP001172743"/>
    </source>
</evidence>
<gene>
    <name evidence="10" type="ORF">QYB95_18920</name>
</gene>
<comment type="caution">
    <text evidence="10">The sequence shown here is derived from an EMBL/GenBank/DDBJ whole genome shotgun (WGS) entry which is preliminary data.</text>
</comment>
<feature type="domain" description="Spore germination protein N-terminal" evidence="9">
    <location>
        <begin position="22"/>
        <end position="188"/>
    </location>
</feature>